<feature type="compositionally biased region" description="Polar residues" evidence="4">
    <location>
        <begin position="1048"/>
        <end position="1058"/>
    </location>
</feature>
<evidence type="ECO:0000256" key="2">
    <source>
        <dbReference type="ARBA" id="ARBA00022737"/>
    </source>
</evidence>
<evidence type="ECO:0000256" key="4">
    <source>
        <dbReference type="SAM" id="MobiDB-lite"/>
    </source>
</evidence>
<dbReference type="GO" id="GO:1904263">
    <property type="term" value="P:positive regulation of TORC1 signaling"/>
    <property type="evidence" value="ECO:0007669"/>
    <property type="project" value="TreeGrafter"/>
</dbReference>
<name>A0A4U8UV83_STECR</name>
<evidence type="ECO:0000256" key="1">
    <source>
        <dbReference type="ARBA" id="ARBA00022574"/>
    </source>
</evidence>
<dbReference type="PROSITE" id="PS50082">
    <property type="entry name" value="WD_REPEATS_2"/>
    <property type="match status" value="1"/>
</dbReference>
<dbReference type="PANTHER" id="PTHR46170:SF1">
    <property type="entry name" value="GATOR COMPLEX PROTEIN WDR59"/>
    <property type="match status" value="1"/>
</dbReference>
<feature type="region of interest" description="Disordered" evidence="4">
    <location>
        <begin position="624"/>
        <end position="645"/>
    </location>
</feature>
<protein>
    <recommendedName>
        <fullName evidence="5">WDR59/RTC1-like RING zinc finger domain-containing protein</fullName>
    </recommendedName>
</protein>
<dbReference type="GO" id="GO:0034198">
    <property type="term" value="P:cellular response to amino acid starvation"/>
    <property type="evidence" value="ECO:0007669"/>
    <property type="project" value="TreeGrafter"/>
</dbReference>
<dbReference type="Gene3D" id="2.130.10.10">
    <property type="entry name" value="YVTN repeat-like/Quinoprotein amine dehydrogenase"/>
    <property type="match status" value="1"/>
</dbReference>
<feature type="repeat" description="WD" evidence="3">
    <location>
        <begin position="188"/>
        <end position="223"/>
    </location>
</feature>
<dbReference type="OrthoDB" id="311712at2759"/>
<keyword evidence="1 3" id="KW-0853">WD repeat</keyword>
<dbReference type="Pfam" id="PF17120">
    <property type="entry name" value="zf-RING_16"/>
    <property type="match status" value="1"/>
</dbReference>
<feature type="region of interest" description="Disordered" evidence="4">
    <location>
        <begin position="546"/>
        <end position="565"/>
    </location>
</feature>
<dbReference type="STRING" id="34508.A0A4U8UV83"/>
<dbReference type="InterPro" id="IPR015943">
    <property type="entry name" value="WD40/YVTN_repeat-like_dom_sf"/>
</dbReference>
<dbReference type="Pfam" id="PF00400">
    <property type="entry name" value="WD40"/>
    <property type="match status" value="1"/>
</dbReference>
<dbReference type="Proteomes" id="UP000298663">
    <property type="component" value="Unassembled WGS sequence"/>
</dbReference>
<keyword evidence="2" id="KW-0677">Repeat</keyword>
<dbReference type="PANTHER" id="PTHR46170">
    <property type="entry name" value="GATOR COMPLEX PROTEIN WDR59"/>
    <property type="match status" value="1"/>
</dbReference>
<proteinExistence type="predicted"/>
<dbReference type="InterPro" id="IPR001680">
    <property type="entry name" value="WD40_rpt"/>
</dbReference>
<dbReference type="InterPro" id="IPR049567">
    <property type="entry name" value="WDR59-like"/>
</dbReference>
<dbReference type="InterPro" id="IPR049566">
    <property type="entry name" value="WDR59_RTC1-like_RING_Znf"/>
</dbReference>
<reference evidence="6 7" key="2">
    <citation type="journal article" date="2019" name="G3 (Bethesda)">
        <title>Hybrid Assembly of the Genome of the Entomopathogenic Nematode Steinernema carpocapsae Identifies the X-Chromosome.</title>
        <authorList>
            <person name="Serra L."/>
            <person name="Macchietto M."/>
            <person name="Macias-Munoz A."/>
            <person name="McGill C.J."/>
            <person name="Rodriguez I.M."/>
            <person name="Rodriguez B."/>
            <person name="Murad R."/>
            <person name="Mortazavi A."/>
        </authorList>
    </citation>
    <scope>NUCLEOTIDE SEQUENCE [LARGE SCALE GENOMIC DNA]</scope>
    <source>
        <strain evidence="6 7">ALL</strain>
    </source>
</reference>
<keyword evidence="7" id="KW-1185">Reference proteome</keyword>
<evidence type="ECO:0000256" key="3">
    <source>
        <dbReference type="PROSITE-ProRule" id="PRU00221"/>
    </source>
</evidence>
<evidence type="ECO:0000313" key="6">
    <source>
        <dbReference type="EMBL" id="TMS35718.1"/>
    </source>
</evidence>
<gene>
    <name evidence="6" type="ORF">L596_003054</name>
</gene>
<accession>A0A4U8UV83</accession>
<organism evidence="6 7">
    <name type="scientific">Steinernema carpocapsae</name>
    <name type="common">Entomopathogenic nematode</name>
    <dbReference type="NCBI Taxonomy" id="34508"/>
    <lineage>
        <taxon>Eukaryota</taxon>
        <taxon>Metazoa</taxon>
        <taxon>Ecdysozoa</taxon>
        <taxon>Nematoda</taxon>
        <taxon>Chromadorea</taxon>
        <taxon>Rhabditida</taxon>
        <taxon>Tylenchina</taxon>
        <taxon>Panagrolaimomorpha</taxon>
        <taxon>Strongyloidoidea</taxon>
        <taxon>Steinernematidae</taxon>
        <taxon>Steinernema</taxon>
    </lineage>
</organism>
<dbReference type="SMART" id="SM00320">
    <property type="entry name" value="WD40"/>
    <property type="match status" value="4"/>
</dbReference>
<dbReference type="GO" id="GO:0005774">
    <property type="term" value="C:vacuolar membrane"/>
    <property type="evidence" value="ECO:0007669"/>
    <property type="project" value="TreeGrafter"/>
</dbReference>
<feature type="region of interest" description="Disordered" evidence="4">
    <location>
        <begin position="1043"/>
        <end position="1068"/>
    </location>
</feature>
<dbReference type="PROSITE" id="PS50294">
    <property type="entry name" value="WD_REPEATS_REGION"/>
    <property type="match status" value="1"/>
</dbReference>
<dbReference type="InterPro" id="IPR036322">
    <property type="entry name" value="WD40_repeat_dom_sf"/>
</dbReference>
<dbReference type="AlphaFoldDB" id="A0A4U8UV83"/>
<feature type="domain" description="WDR59/RTC1-like RING zinc finger" evidence="5">
    <location>
        <begin position="1166"/>
        <end position="1215"/>
    </location>
</feature>
<comment type="caution">
    <text evidence="6">The sequence shown here is derived from an EMBL/GenBank/DDBJ whole genome shotgun (WGS) entry which is preliminary data.</text>
</comment>
<reference evidence="6 7" key="1">
    <citation type="journal article" date="2015" name="Genome Biol.">
        <title>Comparative genomics of Steinernema reveals deeply conserved gene regulatory networks.</title>
        <authorList>
            <person name="Dillman A.R."/>
            <person name="Macchietto M."/>
            <person name="Porter C.F."/>
            <person name="Rogers A."/>
            <person name="Williams B."/>
            <person name="Antoshechkin I."/>
            <person name="Lee M.M."/>
            <person name="Goodwin Z."/>
            <person name="Lu X."/>
            <person name="Lewis E.E."/>
            <person name="Goodrich-Blair H."/>
            <person name="Stock S.P."/>
            <person name="Adams B.J."/>
            <person name="Sternberg P.W."/>
            <person name="Mortazavi A."/>
        </authorList>
    </citation>
    <scope>NUCLEOTIDE SEQUENCE [LARGE SCALE GENOMIC DNA]</scope>
    <source>
        <strain evidence="6 7">ALL</strain>
    </source>
</reference>
<evidence type="ECO:0000313" key="7">
    <source>
        <dbReference type="Proteomes" id="UP000298663"/>
    </source>
</evidence>
<dbReference type="GO" id="GO:0035591">
    <property type="term" value="F:signaling adaptor activity"/>
    <property type="evidence" value="ECO:0007669"/>
    <property type="project" value="TreeGrafter"/>
</dbReference>
<dbReference type="EMBL" id="AZBU02000001">
    <property type="protein sequence ID" value="TMS35718.1"/>
    <property type="molecule type" value="Genomic_DNA"/>
</dbReference>
<dbReference type="GO" id="GO:0035859">
    <property type="term" value="C:Seh1-associated complex"/>
    <property type="evidence" value="ECO:0007669"/>
    <property type="project" value="TreeGrafter"/>
</dbReference>
<sequence length="1216" mass="136876">MVVVRTDDGVSSWAKVNTTAVGVDVSGKFVAGAGDHFIFADAVDSILDLDRITRRKQTSLNNASLLKWHPQRTDMFAVVCSQVVSVYRFGPGGRMRAINTGRLHPKNINDLDWSYTNENVFMTCASGEPVAVWDYRCSLRRPIWELQAITGAEQASFAPSITNIISTAHGGDIRIWDDRYRSSPVASIIAHSGRITGLAWHPTKNTFVTSATDGYIKIWDFDSLPKPIHSFGVLSPPADKVRYSLDGEEFVTIPRPGAQSKAALTIWHSTSYASLQVLPSDSDPVTDVSWQHHDNKKFLFTMHESGTMQRFPLLSQEEISGNLDMAVPIEQSEADKEVDKMLAPTSDVPVVPEQEFDVSKEFERGKSQQALSPDNLPAPNFPGTWSCWIKAKSRYSNNLGSELEALRKLNTEGLITNEINFNRAACGFTFEHKTFEQRRIYIEIRFHAMFIKNSTILVKIHQKDCPLDEERANNLLKRFEEESDRLMLHENDQPVHPNDQKCVSVFGRVLQNMPSLINALQLPGTYIDIPLRKDRVDSCYSRSIPLSEASEDDSGDGELGPRGSSAMGYVMSPLDEYVPAPRTCGVRFNESGYLMMFGKVHYSKSLQSLFPKCDFAEVFDDDQSAVGGRKPKKPRSARANRTVSTSEKVVPKRLIRSLKDYEIATCNECYERPHERTSSEYSESTPMAAGVVGGNMWNVLRKDSVKQPVTLGSSPSRSMGMQNISLNYITHRNRGNSLTGPGVLADDHYRLLQSVPKHVIVYDAANLLPITKEFAGNYKVIGEDALELVNHNRKVARSSGRYDQVRAWNVIEQVVHGSIQEQHDEENMPRREPKVKVNGVYDYFMAGKFLENKVITYFPFPKPNRNVSGRRLINYIISMYVKAGDFQMASLICCVLHSRPGRIFVDKELPVNEEEKPSINVLRPYDFLPKGHIRSASSSSDTYSSDKARSSQRMKLAWLLGGVSGHNTIHSGVSFELRGCQQRLADVTHPPVTSLDITERGRSYESESLVANMKNQPKHSKNSILNAMTWDSKAGKKFKKMFRGQDAADQSHSSPGTKTDSETDEDTEEEIVGFEDIIQADVIEAPEPDNESQLLVDPELRERFEDIRNTYADLLFRWQLYVKSAEILKYNEPSENDCGLLKAFYKNRSCEEEHTQDEEWVEEPQIDVSCIICQSPCKGQIVTCLSCRHGGHVEHMTDWFKKQTWCPSGCGCVCLI</sequence>
<feature type="compositionally biased region" description="Basic residues" evidence="4">
    <location>
        <begin position="629"/>
        <end position="638"/>
    </location>
</feature>
<dbReference type="SUPFAM" id="SSF50978">
    <property type="entry name" value="WD40 repeat-like"/>
    <property type="match status" value="1"/>
</dbReference>
<evidence type="ECO:0000259" key="5">
    <source>
        <dbReference type="Pfam" id="PF17120"/>
    </source>
</evidence>